<dbReference type="RefSeq" id="XP_030995054.1">
    <property type="nucleotide sequence ID" value="XM_031140936.1"/>
</dbReference>
<dbReference type="AlphaFoldDB" id="A0A507B0B9"/>
<evidence type="ECO:0000256" key="2">
    <source>
        <dbReference type="ARBA" id="ARBA00038334"/>
    </source>
</evidence>
<dbReference type="SUPFAM" id="SSF53474">
    <property type="entry name" value="alpha/beta-Hydrolases"/>
    <property type="match status" value="1"/>
</dbReference>
<dbReference type="Gene3D" id="3.40.50.1820">
    <property type="entry name" value="alpha/beta hydrolase"/>
    <property type="match status" value="1"/>
</dbReference>
<evidence type="ECO:0000259" key="3">
    <source>
        <dbReference type="Pfam" id="PF00561"/>
    </source>
</evidence>
<dbReference type="GO" id="GO:0016787">
    <property type="term" value="F:hydrolase activity"/>
    <property type="evidence" value="ECO:0007669"/>
    <property type="project" value="UniProtKB-KW"/>
</dbReference>
<dbReference type="STRING" id="1093900.A0A507B0B9"/>
<comment type="similarity">
    <text evidence="2">Belongs to the AB hydrolase superfamily. Epoxide hydrolase family.</text>
</comment>
<dbReference type="OrthoDB" id="408373at2759"/>
<dbReference type="GeneID" id="41973763"/>
<evidence type="ECO:0000256" key="1">
    <source>
        <dbReference type="ARBA" id="ARBA00022801"/>
    </source>
</evidence>
<keyword evidence="1" id="KW-0378">Hydrolase</keyword>
<dbReference type="InterPro" id="IPR029058">
    <property type="entry name" value="AB_hydrolase_fold"/>
</dbReference>
<protein>
    <recommendedName>
        <fullName evidence="3">AB hydrolase-1 domain-containing protein</fullName>
    </recommendedName>
</protein>
<proteinExistence type="inferred from homology"/>
<comment type="caution">
    <text evidence="4">The sequence shown here is derived from an EMBL/GenBank/DDBJ whole genome shotgun (WGS) entry which is preliminary data.</text>
</comment>
<dbReference type="InterPro" id="IPR000639">
    <property type="entry name" value="Epox_hydrolase-like"/>
</dbReference>
<sequence>MPAGGSIFVRAKTDADKPPLLLIHGYPQTHVEWHPIIPALLPHFSVVLIDLRGYGQSSIVPSTNGSGYSKRLMAEDCIAVMAKLGYSKFSVMGHDRGARVTYRLAFDHPEVLTKAVVLDIIPTAAMFESFGNTGSALKAYHWLFLAQPAPFPEDMIKGADGGRRFVEHSLSAWTKDKNLDAFGAAAMDAYRKAYCDDARIHSTCEDYRAGAFLDRKYDEEELRAGRKIKTPLLAVWGATGFLVEGAPAVKTEGPLETWQKYAENVTGVGLECGHFIPEEDPEGLLEVLLPFLLEN</sequence>
<dbReference type="InterPro" id="IPR000073">
    <property type="entry name" value="AB_hydrolase_1"/>
</dbReference>
<gene>
    <name evidence="4" type="ORF">E0L32_006316</name>
</gene>
<organism evidence="4 5">
    <name type="scientific">Thyridium curvatum</name>
    <dbReference type="NCBI Taxonomy" id="1093900"/>
    <lineage>
        <taxon>Eukaryota</taxon>
        <taxon>Fungi</taxon>
        <taxon>Dikarya</taxon>
        <taxon>Ascomycota</taxon>
        <taxon>Pezizomycotina</taxon>
        <taxon>Sordariomycetes</taxon>
        <taxon>Sordariomycetidae</taxon>
        <taxon>Thyridiales</taxon>
        <taxon>Thyridiaceae</taxon>
        <taxon>Thyridium</taxon>
    </lineage>
</organism>
<evidence type="ECO:0000313" key="5">
    <source>
        <dbReference type="Proteomes" id="UP000319257"/>
    </source>
</evidence>
<dbReference type="Pfam" id="PF00561">
    <property type="entry name" value="Abhydrolase_1"/>
    <property type="match status" value="1"/>
</dbReference>
<dbReference type="PRINTS" id="PR00412">
    <property type="entry name" value="EPOXHYDRLASE"/>
</dbReference>
<keyword evidence="5" id="KW-1185">Reference proteome</keyword>
<dbReference type="InParanoid" id="A0A507B0B9"/>
<evidence type="ECO:0000313" key="4">
    <source>
        <dbReference type="EMBL" id="TPX13343.1"/>
    </source>
</evidence>
<dbReference type="Proteomes" id="UP000319257">
    <property type="component" value="Unassembled WGS sequence"/>
</dbReference>
<feature type="domain" description="AB hydrolase-1" evidence="3">
    <location>
        <begin position="18"/>
        <end position="240"/>
    </location>
</feature>
<name>A0A507B0B9_9PEZI</name>
<dbReference type="EMBL" id="SKBQ01000035">
    <property type="protein sequence ID" value="TPX13343.1"/>
    <property type="molecule type" value="Genomic_DNA"/>
</dbReference>
<accession>A0A507B0B9</accession>
<reference evidence="4 5" key="1">
    <citation type="submission" date="2019-06" db="EMBL/GenBank/DDBJ databases">
        <title>Draft genome sequence of the filamentous fungus Phialemoniopsis curvata isolated from diesel fuel.</title>
        <authorList>
            <person name="Varaljay V.A."/>
            <person name="Lyon W.J."/>
            <person name="Crouch A.L."/>
            <person name="Drake C.E."/>
            <person name="Hollomon J.M."/>
            <person name="Nadeau L.J."/>
            <person name="Nunn H.S."/>
            <person name="Stevenson B.S."/>
            <person name="Bojanowski C.L."/>
            <person name="Crookes-Goodson W.J."/>
        </authorList>
    </citation>
    <scope>NUCLEOTIDE SEQUENCE [LARGE SCALE GENOMIC DNA]</scope>
    <source>
        <strain evidence="4 5">D216</strain>
    </source>
</reference>
<dbReference type="PANTHER" id="PTHR43329">
    <property type="entry name" value="EPOXIDE HYDROLASE"/>
    <property type="match status" value="1"/>
</dbReference>